<reference evidence="2" key="1">
    <citation type="journal article" date="2020" name="Stud. Mycol.">
        <title>101 Dothideomycetes genomes: a test case for predicting lifestyles and emergence of pathogens.</title>
        <authorList>
            <person name="Haridas S."/>
            <person name="Albert R."/>
            <person name="Binder M."/>
            <person name="Bloem J."/>
            <person name="Labutti K."/>
            <person name="Salamov A."/>
            <person name="Andreopoulos B."/>
            <person name="Baker S."/>
            <person name="Barry K."/>
            <person name="Bills G."/>
            <person name="Bluhm B."/>
            <person name="Cannon C."/>
            <person name="Castanera R."/>
            <person name="Culley D."/>
            <person name="Daum C."/>
            <person name="Ezra D."/>
            <person name="Gonzalez J."/>
            <person name="Henrissat B."/>
            <person name="Kuo A."/>
            <person name="Liang C."/>
            <person name="Lipzen A."/>
            <person name="Lutzoni F."/>
            <person name="Magnuson J."/>
            <person name="Mondo S."/>
            <person name="Nolan M."/>
            <person name="Ohm R."/>
            <person name="Pangilinan J."/>
            <person name="Park H.-J."/>
            <person name="Ramirez L."/>
            <person name="Alfaro M."/>
            <person name="Sun H."/>
            <person name="Tritt A."/>
            <person name="Yoshinaga Y."/>
            <person name="Zwiers L.-H."/>
            <person name="Turgeon B."/>
            <person name="Goodwin S."/>
            <person name="Spatafora J."/>
            <person name="Crous P."/>
            <person name="Grigoriev I."/>
        </authorList>
    </citation>
    <scope>NUCLEOTIDE SEQUENCE</scope>
    <source>
        <strain evidence="2">CBS 119925</strain>
    </source>
</reference>
<sequence length="288" mass="30723">MQRGQGRGRGRNSNPARTPSRRGINSTTTRRSTSRSQTRRATSLRRSARLAQLPFGHILPDNNPASSTSDANGSMADVARPRALGNRTTRSRHHSNRTPGRSRGGRHSLSPEEIRYAMDVVLQPPATARAGYPLNGAIVVRLRTTNTDAERAVMDSASGSLVAFASLVPGPNSTTPHDPAVLNSLLAGARWDTIRPFSDDVADGSIGSMEIDDPHGVGFMLFNGLTIRQAGTYRIRITLIRIQDLSADPPAPSGGGVSVQVVDSNPIQVQGGTMSAAHNGKYLYASAR</sequence>
<organism evidence="2 3">
    <name type="scientific">Sporormia fimetaria CBS 119925</name>
    <dbReference type="NCBI Taxonomy" id="1340428"/>
    <lineage>
        <taxon>Eukaryota</taxon>
        <taxon>Fungi</taxon>
        <taxon>Dikarya</taxon>
        <taxon>Ascomycota</taxon>
        <taxon>Pezizomycotina</taxon>
        <taxon>Dothideomycetes</taxon>
        <taxon>Pleosporomycetidae</taxon>
        <taxon>Pleosporales</taxon>
        <taxon>Sporormiaceae</taxon>
        <taxon>Sporormia</taxon>
    </lineage>
</organism>
<feature type="compositionally biased region" description="Polar residues" evidence="1">
    <location>
        <begin position="63"/>
        <end position="72"/>
    </location>
</feature>
<feature type="compositionally biased region" description="Basic residues" evidence="1">
    <location>
        <begin position="1"/>
        <end position="10"/>
    </location>
</feature>
<keyword evidence="3" id="KW-1185">Reference proteome</keyword>
<protein>
    <submittedName>
        <fullName evidence="2">Uncharacterized protein</fullName>
    </submittedName>
</protein>
<feature type="compositionally biased region" description="Low complexity" evidence="1">
    <location>
        <begin position="26"/>
        <end position="41"/>
    </location>
</feature>
<dbReference type="EMBL" id="MU006570">
    <property type="protein sequence ID" value="KAF2748081.1"/>
    <property type="molecule type" value="Genomic_DNA"/>
</dbReference>
<evidence type="ECO:0000313" key="3">
    <source>
        <dbReference type="Proteomes" id="UP000799440"/>
    </source>
</evidence>
<dbReference type="Gene3D" id="2.60.40.3960">
    <property type="entry name" value="Velvet domain"/>
    <property type="match status" value="1"/>
</dbReference>
<evidence type="ECO:0000313" key="2">
    <source>
        <dbReference type="EMBL" id="KAF2748081.1"/>
    </source>
</evidence>
<dbReference type="AlphaFoldDB" id="A0A6A6VFW3"/>
<dbReference type="InterPro" id="IPR038491">
    <property type="entry name" value="Velvet_dom_sf"/>
</dbReference>
<feature type="region of interest" description="Disordered" evidence="1">
    <location>
        <begin position="1"/>
        <end position="109"/>
    </location>
</feature>
<dbReference type="Proteomes" id="UP000799440">
    <property type="component" value="Unassembled WGS sequence"/>
</dbReference>
<evidence type="ECO:0000256" key="1">
    <source>
        <dbReference type="SAM" id="MobiDB-lite"/>
    </source>
</evidence>
<gene>
    <name evidence="2" type="ORF">M011DRAFT_30942</name>
</gene>
<name>A0A6A6VFW3_9PLEO</name>
<accession>A0A6A6VFW3</accession>
<proteinExistence type="predicted"/>
<dbReference type="OrthoDB" id="5399926at2759"/>